<accession>A0A378YKZ3</accession>
<keyword evidence="1" id="KW-0732">Signal</keyword>
<dbReference type="RefSeq" id="WP_025250246.1">
    <property type="nucleotide sequence ID" value="NZ_CP007506.3"/>
</dbReference>
<dbReference type="STRING" id="93220.A6P55_08395"/>
<reference evidence="2 3" key="1">
    <citation type="submission" date="2018-06" db="EMBL/GenBank/DDBJ databases">
        <authorList>
            <consortium name="Pathogen Informatics"/>
            <person name="Doyle S."/>
        </authorList>
    </citation>
    <scope>NUCLEOTIDE SEQUENCE [LARGE SCALE GENOMIC DNA]</scope>
    <source>
        <strain evidence="2 3">NCTC13160</strain>
    </source>
</reference>
<name>A0A378YKZ3_9BURK</name>
<organism evidence="2 3">
    <name type="scientific">Pandoraea pnomenusa</name>
    <dbReference type="NCBI Taxonomy" id="93220"/>
    <lineage>
        <taxon>Bacteria</taxon>
        <taxon>Pseudomonadati</taxon>
        <taxon>Pseudomonadota</taxon>
        <taxon>Betaproteobacteria</taxon>
        <taxon>Burkholderiales</taxon>
        <taxon>Burkholderiaceae</taxon>
        <taxon>Pandoraea</taxon>
    </lineage>
</organism>
<feature type="chain" id="PRO_5017078246" evidence="1">
    <location>
        <begin position="25"/>
        <end position="514"/>
    </location>
</feature>
<dbReference type="OrthoDB" id="9790784at2"/>
<evidence type="ECO:0000313" key="2">
    <source>
        <dbReference type="EMBL" id="SUA77865.1"/>
    </source>
</evidence>
<proteinExistence type="predicted"/>
<gene>
    <name evidence="2" type="ORF">NCTC13160_02189</name>
</gene>
<dbReference type="SUPFAM" id="SSF55486">
    <property type="entry name" value="Metalloproteases ('zincins'), catalytic domain"/>
    <property type="match status" value="1"/>
</dbReference>
<dbReference type="PROSITE" id="PS50231">
    <property type="entry name" value="RICIN_B_LECTIN"/>
    <property type="match status" value="1"/>
</dbReference>
<dbReference type="Proteomes" id="UP000254573">
    <property type="component" value="Unassembled WGS sequence"/>
</dbReference>
<protein>
    <submittedName>
        <fullName evidence="2">Uncharacterized protein</fullName>
    </submittedName>
</protein>
<evidence type="ECO:0000256" key="1">
    <source>
        <dbReference type="SAM" id="SignalP"/>
    </source>
</evidence>
<sequence>MKPELLALVCVAFLAPLPPADALAAPAPSLTEVGYAPLKMTVGGETRCLTANGDDTKSWQYVALETCKDGSRLQNWKLKAIGNARYFIFNEYFGETRYLRTYGKASSIALDSDTSGYTTMRSWEVSNGALNDIRLWNVYSRDIGQWKTLDADPQGQSVGISIPGSTRADVWQYDIDMPTPQFPVAGTKKVLVMATHFSDETSADSTPVRDTVLGVFGTPYYEDRSARNYLLQASGERLTANMDFLDEVDIGERPDACNASQILSAARDAARHRERNPQDYDYLFVSIRQWRQCPWVGLAPVPGNWVLAQGSSAHKFWTWTHEFGHAMGFQHARIRYGCPARDGVAQLGGDCTTYNYGKAPTDPMGGGGAAMFPVAYQHFAGWLSDADVPWIKHDGTYKLDPLWRRGSAAQGYRIRRSDGSVLFVEFRRPSQPFETWWGASPYVNGVTVYVVNYSPKARSMTSTLVNTTPGSGRSMGDAPLLPNHSLDDTLSGMRLTVTLAHNDGAELKVEKLPK</sequence>
<dbReference type="KEGG" id="ppnm:LV28_11145"/>
<dbReference type="KEGG" id="ppno:DA70_19305"/>
<dbReference type="EMBL" id="UGSG01000001">
    <property type="protein sequence ID" value="SUA77865.1"/>
    <property type="molecule type" value="Genomic_DNA"/>
</dbReference>
<dbReference type="AlphaFoldDB" id="A0A378YKZ3"/>
<feature type="signal peptide" evidence="1">
    <location>
        <begin position="1"/>
        <end position="24"/>
    </location>
</feature>
<evidence type="ECO:0000313" key="3">
    <source>
        <dbReference type="Proteomes" id="UP000254573"/>
    </source>
</evidence>